<evidence type="ECO:0000256" key="1">
    <source>
        <dbReference type="SAM" id="MobiDB-lite"/>
    </source>
</evidence>
<dbReference type="EMBL" id="CAFBND010000113">
    <property type="protein sequence ID" value="CAB4956259.1"/>
    <property type="molecule type" value="Genomic_DNA"/>
</dbReference>
<feature type="region of interest" description="Disordered" evidence="1">
    <location>
        <begin position="23"/>
        <end position="71"/>
    </location>
</feature>
<name>A0A6J7KP50_9ZZZZ</name>
<dbReference type="EMBL" id="CAFBPU010000059">
    <property type="protein sequence ID" value="CAB5038907.1"/>
    <property type="molecule type" value="Genomic_DNA"/>
</dbReference>
<organism evidence="2">
    <name type="scientific">freshwater metagenome</name>
    <dbReference type="NCBI Taxonomy" id="449393"/>
    <lineage>
        <taxon>unclassified sequences</taxon>
        <taxon>metagenomes</taxon>
        <taxon>ecological metagenomes</taxon>
    </lineage>
</organism>
<reference evidence="2" key="1">
    <citation type="submission" date="2020-05" db="EMBL/GenBank/DDBJ databases">
        <authorList>
            <person name="Chiriac C."/>
            <person name="Salcher M."/>
            <person name="Ghai R."/>
            <person name="Kavagutti S V."/>
        </authorList>
    </citation>
    <scope>NUCLEOTIDE SEQUENCE</scope>
</reference>
<feature type="compositionally biased region" description="Low complexity" evidence="1">
    <location>
        <begin position="23"/>
        <end position="65"/>
    </location>
</feature>
<evidence type="ECO:0000313" key="3">
    <source>
        <dbReference type="EMBL" id="CAB5038907.1"/>
    </source>
</evidence>
<sequence length="234" mass="23770">MKRFVIVLAAAAWALSACTSTAPEAAPSTSASATESTESTSSSAAPTTPAESSSAPAPESTSPEPTVAPGDTALTFTVTGCDACTISAIQVGPQDNYLPTPFLVDAKVVNGKAELTVPTKYTSGMYFTMTCDTGLCNSSNAQPVVVLRYPDQAVGAQVSDAIAGAEKTASMCWAGTTDSRAGFSLTTTVFADEDMAGNPSHSIRVWASPQVDVVAGTDSTTYAGGLGAQSYLHC</sequence>
<dbReference type="PROSITE" id="PS51257">
    <property type="entry name" value="PROKAR_LIPOPROTEIN"/>
    <property type="match status" value="1"/>
</dbReference>
<protein>
    <submittedName>
        <fullName evidence="2">Unannotated protein</fullName>
    </submittedName>
</protein>
<dbReference type="AlphaFoldDB" id="A0A6J7KP50"/>
<evidence type="ECO:0000313" key="2">
    <source>
        <dbReference type="EMBL" id="CAB4956259.1"/>
    </source>
</evidence>
<proteinExistence type="predicted"/>
<gene>
    <name evidence="2" type="ORF">UFOPK3752_01983</name>
    <name evidence="3" type="ORF">UFOPK4150_02089</name>
</gene>
<accession>A0A6J7KP50</accession>